<gene>
    <name evidence="4" type="primary">mca</name>
    <name evidence="4" type="ORF">Poly51_23340</name>
</gene>
<dbReference type="OrthoDB" id="9795554at2"/>
<dbReference type="Proteomes" id="UP000318288">
    <property type="component" value="Unassembled WGS sequence"/>
</dbReference>
<protein>
    <submittedName>
        <fullName evidence="4">Mycothiol S-conjugate amidase</fullName>
        <ecNumber evidence="4">3.5.1.115</ecNumber>
    </submittedName>
</protein>
<feature type="domain" description="Sialate O-acetylesterase" evidence="3">
    <location>
        <begin position="39"/>
        <end position="304"/>
    </location>
</feature>
<dbReference type="Pfam" id="PF02585">
    <property type="entry name" value="PIG-L"/>
    <property type="match status" value="1"/>
</dbReference>
<dbReference type="InterPro" id="IPR036514">
    <property type="entry name" value="SGNH_hydro_sf"/>
</dbReference>
<dbReference type="PANTHER" id="PTHR31988">
    <property type="entry name" value="ESTERASE, PUTATIVE (DUF303)-RELATED"/>
    <property type="match status" value="1"/>
</dbReference>
<evidence type="ECO:0000256" key="2">
    <source>
        <dbReference type="SAM" id="SignalP"/>
    </source>
</evidence>
<organism evidence="4 5">
    <name type="scientific">Rubripirellula tenax</name>
    <dbReference type="NCBI Taxonomy" id="2528015"/>
    <lineage>
        <taxon>Bacteria</taxon>
        <taxon>Pseudomonadati</taxon>
        <taxon>Planctomycetota</taxon>
        <taxon>Planctomycetia</taxon>
        <taxon>Pirellulales</taxon>
        <taxon>Pirellulaceae</taxon>
        <taxon>Rubripirellula</taxon>
    </lineage>
</organism>
<dbReference type="SUPFAM" id="SSF52266">
    <property type="entry name" value="SGNH hydrolase"/>
    <property type="match status" value="1"/>
</dbReference>
<comment type="caution">
    <text evidence="4">The sequence shown here is derived from an EMBL/GenBank/DDBJ whole genome shotgun (WGS) entry which is preliminary data.</text>
</comment>
<dbReference type="GO" id="GO:0016788">
    <property type="term" value="F:hydrolase activity, acting on ester bonds"/>
    <property type="evidence" value="ECO:0007669"/>
    <property type="project" value="UniProtKB-ARBA"/>
</dbReference>
<accession>A0A5C6F7H6</accession>
<dbReference type="AlphaFoldDB" id="A0A5C6F7H6"/>
<dbReference type="Gene3D" id="3.40.50.1110">
    <property type="entry name" value="SGNH hydrolase"/>
    <property type="match status" value="1"/>
</dbReference>
<evidence type="ECO:0000313" key="5">
    <source>
        <dbReference type="Proteomes" id="UP000318288"/>
    </source>
</evidence>
<name>A0A5C6F7H6_9BACT</name>
<dbReference type="EMBL" id="SJPW01000003">
    <property type="protein sequence ID" value="TWU56424.1"/>
    <property type="molecule type" value="Genomic_DNA"/>
</dbReference>
<keyword evidence="1 4" id="KW-0378">Hydrolase</keyword>
<dbReference type="RefSeq" id="WP_146457482.1">
    <property type="nucleotide sequence ID" value="NZ_SJPW01000003.1"/>
</dbReference>
<keyword evidence="2" id="KW-0732">Signal</keyword>
<proteinExistence type="predicted"/>
<sequence length="539" mass="58698" precursor="true">MNAMTIRPLLGRFLMPALFALGMSIASTDSLADENRIVDLYIVAGQSNAVGADSDPATLESDVNDSDVLFWWKCGDPPADDHDSSSGDAWLTLMPQHLGDPITPKNHKTRQYGNFMFTAGGFGPEIGLARQLMSDHGDRPHRFPAIAVLKVAFSGTSVENDWSPAQAEQPGNCLGALIEQFGRAKQEAEKLGLTLRPRAMLWIQGESDSAPDRAANYVARLTATIQAIRTTVDQPDLAVRLAVNTKFGPENPEAMEAIVAAQKTVANQIGHCQYVDTSSATIANNAHYDSAGSLLVGEMMADSLRELSQPSVASESTNPAKRWKVLVAGGHPDDPETGCGGTIAKYVAQGHDVSMLYLTTGEAGIDGVSHDKASEIRRQEATRAAVLLGAKPIFFGQIDGESTINGEAYERMRDVVSALAPDVIFTHWPIDTHRDHRHCTMLVYDAWLRGGSNAALYYYEVMTGSQTQTFLPTDFVDISDTLKTKHQACFVHQSQHIERDYPGDHGLMEKFRGKQTSAITAEAFMRQTPGPDRRLPDVQ</sequence>
<dbReference type="InterPro" id="IPR003737">
    <property type="entry name" value="GlcNAc_PI_deacetylase-related"/>
</dbReference>
<dbReference type="InterPro" id="IPR024078">
    <property type="entry name" value="LmbE-like_dom_sf"/>
</dbReference>
<dbReference type="Pfam" id="PF03629">
    <property type="entry name" value="SASA"/>
    <property type="match status" value="1"/>
</dbReference>
<reference evidence="4 5" key="1">
    <citation type="submission" date="2019-02" db="EMBL/GenBank/DDBJ databases">
        <title>Deep-cultivation of Planctomycetes and their phenomic and genomic characterization uncovers novel biology.</title>
        <authorList>
            <person name="Wiegand S."/>
            <person name="Jogler M."/>
            <person name="Boedeker C."/>
            <person name="Pinto D."/>
            <person name="Vollmers J."/>
            <person name="Rivas-Marin E."/>
            <person name="Kohn T."/>
            <person name="Peeters S.H."/>
            <person name="Heuer A."/>
            <person name="Rast P."/>
            <person name="Oberbeckmann S."/>
            <person name="Bunk B."/>
            <person name="Jeske O."/>
            <person name="Meyerdierks A."/>
            <person name="Storesund J.E."/>
            <person name="Kallscheuer N."/>
            <person name="Luecker S."/>
            <person name="Lage O.M."/>
            <person name="Pohl T."/>
            <person name="Merkel B.J."/>
            <person name="Hornburger P."/>
            <person name="Mueller R.-W."/>
            <person name="Bruemmer F."/>
            <person name="Labrenz M."/>
            <person name="Spormann A.M."/>
            <person name="Op Den Camp H."/>
            <person name="Overmann J."/>
            <person name="Amann R."/>
            <person name="Jetten M.S.M."/>
            <person name="Mascher T."/>
            <person name="Medema M.H."/>
            <person name="Devos D.P."/>
            <person name="Kaster A.-K."/>
            <person name="Ovreas L."/>
            <person name="Rohde M."/>
            <person name="Galperin M.Y."/>
            <person name="Jogler C."/>
        </authorList>
    </citation>
    <scope>NUCLEOTIDE SEQUENCE [LARGE SCALE GENOMIC DNA]</scope>
    <source>
        <strain evidence="4 5">Poly51</strain>
    </source>
</reference>
<evidence type="ECO:0000256" key="1">
    <source>
        <dbReference type="ARBA" id="ARBA00022801"/>
    </source>
</evidence>
<evidence type="ECO:0000313" key="4">
    <source>
        <dbReference type="EMBL" id="TWU56424.1"/>
    </source>
</evidence>
<dbReference type="SUPFAM" id="SSF102588">
    <property type="entry name" value="LmbE-like"/>
    <property type="match status" value="1"/>
</dbReference>
<feature type="chain" id="PRO_5023008861" evidence="2">
    <location>
        <begin position="33"/>
        <end position="539"/>
    </location>
</feature>
<evidence type="ECO:0000259" key="3">
    <source>
        <dbReference type="Pfam" id="PF03629"/>
    </source>
</evidence>
<dbReference type="PANTHER" id="PTHR31988:SF19">
    <property type="entry name" value="9-O-ACETYL-N-ACETYLNEURAMINIC ACID DEACETYLASE-RELATED"/>
    <property type="match status" value="1"/>
</dbReference>
<dbReference type="Gene3D" id="3.40.50.10320">
    <property type="entry name" value="LmbE-like"/>
    <property type="match status" value="1"/>
</dbReference>
<dbReference type="EC" id="3.5.1.115" evidence="4"/>
<keyword evidence="5" id="KW-1185">Reference proteome</keyword>
<dbReference type="InterPro" id="IPR052940">
    <property type="entry name" value="Carb_Esterase_6"/>
</dbReference>
<dbReference type="InterPro" id="IPR005181">
    <property type="entry name" value="SASA"/>
</dbReference>
<feature type="signal peptide" evidence="2">
    <location>
        <begin position="1"/>
        <end position="32"/>
    </location>
</feature>